<name>A0ABD1XJP4_9MARC</name>
<dbReference type="Proteomes" id="UP001605036">
    <property type="component" value="Unassembled WGS sequence"/>
</dbReference>
<dbReference type="PANTHER" id="PTHR34571">
    <property type="entry name" value="(S)-UREIDOGLYCINE AMINOHYDROLASE"/>
    <property type="match status" value="1"/>
</dbReference>
<reference evidence="1 2" key="1">
    <citation type="submission" date="2024-09" db="EMBL/GenBank/DDBJ databases">
        <title>Chromosome-scale assembly of Riccia fluitans.</title>
        <authorList>
            <person name="Paukszto L."/>
            <person name="Sawicki J."/>
            <person name="Karawczyk K."/>
            <person name="Piernik-Szablinska J."/>
            <person name="Szczecinska M."/>
            <person name="Mazdziarz M."/>
        </authorList>
    </citation>
    <scope>NUCLEOTIDE SEQUENCE [LARGE SCALE GENOMIC DNA]</scope>
    <source>
        <strain evidence="1">Rf_01</strain>
        <tissue evidence="1">Aerial parts of the thallus</tissue>
    </source>
</reference>
<evidence type="ECO:0000313" key="1">
    <source>
        <dbReference type="EMBL" id="KAL2607753.1"/>
    </source>
</evidence>
<comment type="caution">
    <text evidence="1">The sequence shown here is derived from an EMBL/GenBank/DDBJ whole genome shotgun (WGS) entry which is preliminary data.</text>
</comment>
<keyword evidence="2" id="KW-1185">Reference proteome</keyword>
<dbReference type="AlphaFoldDB" id="A0ABD1XJP4"/>
<dbReference type="EMBL" id="JBHFFA010000008">
    <property type="protein sequence ID" value="KAL2607753.1"/>
    <property type="molecule type" value="Genomic_DNA"/>
</dbReference>
<dbReference type="SUPFAM" id="SSF51182">
    <property type="entry name" value="RmlC-like cupins"/>
    <property type="match status" value="1"/>
</dbReference>
<accession>A0ABD1XJP4</accession>
<gene>
    <name evidence="1" type="ORF">R1flu_026326</name>
</gene>
<dbReference type="InterPro" id="IPR017627">
    <property type="entry name" value="UGHY"/>
</dbReference>
<dbReference type="PANTHER" id="PTHR34571:SF1">
    <property type="entry name" value="(S)-UREIDOGLYCINE AMINOHYDROLASE"/>
    <property type="match status" value="1"/>
</dbReference>
<dbReference type="InterPro" id="IPR014710">
    <property type="entry name" value="RmlC-like_jellyroll"/>
</dbReference>
<protein>
    <submittedName>
        <fullName evidence="1">Uncharacterized protein</fullName>
    </submittedName>
</protein>
<evidence type="ECO:0000313" key="2">
    <source>
        <dbReference type="Proteomes" id="UP001605036"/>
    </source>
</evidence>
<dbReference type="Gene3D" id="2.60.120.10">
    <property type="entry name" value="Jelly Rolls"/>
    <property type="match status" value="1"/>
</dbReference>
<organism evidence="1 2">
    <name type="scientific">Riccia fluitans</name>
    <dbReference type="NCBI Taxonomy" id="41844"/>
    <lineage>
        <taxon>Eukaryota</taxon>
        <taxon>Viridiplantae</taxon>
        <taxon>Streptophyta</taxon>
        <taxon>Embryophyta</taxon>
        <taxon>Marchantiophyta</taxon>
        <taxon>Marchantiopsida</taxon>
        <taxon>Marchantiidae</taxon>
        <taxon>Marchantiales</taxon>
        <taxon>Ricciaceae</taxon>
        <taxon>Riccia</taxon>
    </lineage>
</organism>
<sequence>MVSSTGVLPDLSGYTRSVYEREYALITPESQVYTPVSGSSNSLCAFLITPAMGSHFSMCLAKMTSLQPFSKGVERLAKCHYTVADSCACHFDNGVTVAVVVSAVFVQSDGYAYLPPDSIHETRSKEPSMLLVFECRYTIEGSVRPELLLGMTHRQPLLDTPGKVFALRKLLTTSNAYDFNVHVMEFQPGEYLNEKVRYAALGRIRSRYILYKDVNRDPLFHPH</sequence>
<proteinExistence type="predicted"/>
<dbReference type="InterPro" id="IPR011051">
    <property type="entry name" value="RmlC_Cupin_sf"/>
</dbReference>